<evidence type="ECO:0000313" key="2">
    <source>
        <dbReference type="EMBL" id="KAA1130108.1"/>
    </source>
</evidence>
<evidence type="ECO:0000313" key="3">
    <source>
        <dbReference type="Proteomes" id="UP000325313"/>
    </source>
</evidence>
<dbReference type="AlphaFoldDB" id="A0A5B0RXK7"/>
<gene>
    <name evidence="2" type="ORF">PGTUg99_013032</name>
</gene>
<name>A0A5B0RXK7_PUCGR</name>
<feature type="region of interest" description="Disordered" evidence="1">
    <location>
        <begin position="153"/>
        <end position="191"/>
    </location>
</feature>
<dbReference type="EMBL" id="VDEP01000113">
    <property type="protein sequence ID" value="KAA1130108.1"/>
    <property type="molecule type" value="Genomic_DNA"/>
</dbReference>
<organism evidence="2 3">
    <name type="scientific">Puccinia graminis f. sp. tritici</name>
    <dbReference type="NCBI Taxonomy" id="56615"/>
    <lineage>
        <taxon>Eukaryota</taxon>
        <taxon>Fungi</taxon>
        <taxon>Dikarya</taxon>
        <taxon>Basidiomycota</taxon>
        <taxon>Pucciniomycotina</taxon>
        <taxon>Pucciniomycetes</taxon>
        <taxon>Pucciniales</taxon>
        <taxon>Pucciniaceae</taxon>
        <taxon>Puccinia</taxon>
    </lineage>
</organism>
<evidence type="ECO:0000256" key="1">
    <source>
        <dbReference type="SAM" id="MobiDB-lite"/>
    </source>
</evidence>
<sequence>MERVHGGLSDSSPGPNHRPATAYGTVLPGAPPRGFSPSQAEGPGPQGKERLALNSLPSDSTASFLPSQRSPCPSARPPHDLPLPESQLPFLKSSLPPYKWHKCHLDSRTHAWGLAIVTPLLGRLCAPGSASATLCGLACLSLTRLALSASPGSRVRCGHRESTSQVSGLDPPGPAPPRPTHGKLGRPLPGLRVSLGAHNPPSYTEYKGYTSSSELASKGPLASMLCNRWGSQHCTAAVIGIIGPKSHPCSLVPQKMLADNRSKSRFSFQLDTRISEKETETLNRKVF</sequence>
<dbReference type="Proteomes" id="UP000325313">
    <property type="component" value="Unassembled WGS sequence"/>
</dbReference>
<protein>
    <submittedName>
        <fullName evidence="2">Uncharacterized protein</fullName>
    </submittedName>
</protein>
<feature type="region of interest" description="Disordered" evidence="1">
    <location>
        <begin position="1"/>
        <end position="86"/>
    </location>
</feature>
<comment type="caution">
    <text evidence="2">The sequence shown here is derived from an EMBL/GenBank/DDBJ whole genome shotgun (WGS) entry which is preliminary data.</text>
</comment>
<proteinExistence type="predicted"/>
<feature type="compositionally biased region" description="Polar residues" evidence="1">
    <location>
        <begin position="55"/>
        <end position="71"/>
    </location>
</feature>
<accession>A0A5B0RXK7</accession>
<reference evidence="2 3" key="1">
    <citation type="submission" date="2019-05" db="EMBL/GenBank/DDBJ databases">
        <title>Emergence of the Ug99 lineage of the wheat stem rust pathogen through somatic hybridization.</title>
        <authorList>
            <person name="Li F."/>
            <person name="Upadhyaya N.M."/>
            <person name="Sperschneider J."/>
            <person name="Matny O."/>
            <person name="Nguyen-Phuc H."/>
            <person name="Mago R."/>
            <person name="Raley C."/>
            <person name="Miller M.E."/>
            <person name="Silverstein K.A.T."/>
            <person name="Henningsen E."/>
            <person name="Hirsch C.D."/>
            <person name="Visser B."/>
            <person name="Pretorius Z.A."/>
            <person name="Steffenson B.J."/>
            <person name="Schwessinger B."/>
            <person name="Dodds P.N."/>
            <person name="Figueroa M."/>
        </authorList>
    </citation>
    <scope>NUCLEOTIDE SEQUENCE [LARGE SCALE GENOMIC DNA]</scope>
    <source>
        <strain evidence="2 3">Ug99</strain>
    </source>
</reference>